<dbReference type="Gene3D" id="1.10.579.10">
    <property type="entry name" value="DNA Cyclobutane Dipyrimidine Photolyase, subunit A, domain 3"/>
    <property type="match status" value="1"/>
</dbReference>
<organism evidence="1 2">
    <name type="scientific">Vibrio agarivorans</name>
    <dbReference type="NCBI Taxonomy" id="153622"/>
    <lineage>
        <taxon>Bacteria</taxon>
        <taxon>Pseudomonadati</taxon>
        <taxon>Pseudomonadota</taxon>
        <taxon>Gammaproteobacteria</taxon>
        <taxon>Vibrionales</taxon>
        <taxon>Vibrionaceae</taxon>
        <taxon>Vibrio</taxon>
    </lineage>
</organism>
<comment type="caution">
    <text evidence="1">The sequence shown here is derived from an EMBL/GenBank/DDBJ whole genome shotgun (WGS) entry which is preliminary data.</text>
</comment>
<dbReference type="InterPro" id="IPR052551">
    <property type="entry name" value="UV-DNA_repair_photolyase"/>
</dbReference>
<gene>
    <name evidence="1" type="ORF">QWJ08_17415</name>
</gene>
<dbReference type="InterPro" id="IPR036134">
    <property type="entry name" value="Crypto/Photolyase_FAD-like_sf"/>
</dbReference>
<protein>
    <submittedName>
        <fullName evidence="1">Cryptochrome/photolyase family protein</fullName>
    </submittedName>
</protein>
<keyword evidence="2" id="KW-1185">Reference proteome</keyword>
<dbReference type="Pfam" id="PF04244">
    <property type="entry name" value="DPRP"/>
    <property type="match status" value="1"/>
</dbReference>
<dbReference type="Gene3D" id="1.10.10.1710">
    <property type="entry name" value="Deoxyribodipyrimidine photolyase-related"/>
    <property type="match status" value="1"/>
</dbReference>
<dbReference type="PANTHER" id="PTHR38657">
    <property type="entry name" value="SLR1343 PROTEIN"/>
    <property type="match status" value="1"/>
</dbReference>
<sequence length="523" mass="60837">MTKIRDIKAYTHIKFILGDQLNSQHSWYQQQDDTVLFVIAELKQEQAYVHHHAQKQVAFFAAMKAFADGLIEEGQQVLHLTLDDTHTYDVLPEMLDVICKQTGASYLHYQRPDEYRLLAQLRQLTLTGVTKIEADTEHFMCDFDGLLKQFPSNKAVRLESFYRRMRKQHQILLEQDGDPVGGKWNYDVENRKKLKKTDIDAVPEPLVFANDVSDIVSRLKRHNVLGFGRVDDHLLWPINRNQSLNLLAHFCQICLPLFGTFQDAMTQNTPNQWSLYHSRLSFSLNSKLLSPREVIDAVLAVYQRDPSRELLAQVEGFVRQILGWREYVRGMYWANMPNYECKNHLNHTNSLPSYFWDGNCKMSCVRHSIDQSLEYAYAHHIQRLMITGNFSLLAEIDPKAVHEWYLGIYIDAIEWVELPNTIGMALYADGGLIASKPYVSSGAYINRMSDYCKGCHYNIKQRSGDGACPFNALYWRFMVKHRDTLTRNPRMNMVFRNWDNLVPQEQEHTLQTAESYLQNLEGL</sequence>
<dbReference type="Proteomes" id="UP001169719">
    <property type="component" value="Unassembled WGS sequence"/>
</dbReference>
<dbReference type="RefSeq" id="WP_289963186.1">
    <property type="nucleotide sequence ID" value="NZ_JAUEOZ010000002.1"/>
</dbReference>
<name>A0ABT7Y509_9VIBR</name>
<accession>A0ABT7Y509</accession>
<dbReference type="InterPro" id="IPR014729">
    <property type="entry name" value="Rossmann-like_a/b/a_fold"/>
</dbReference>
<dbReference type="EMBL" id="JAUEOZ010000002">
    <property type="protein sequence ID" value="MDN2483126.1"/>
    <property type="molecule type" value="Genomic_DNA"/>
</dbReference>
<dbReference type="Gene3D" id="3.40.50.620">
    <property type="entry name" value="HUPs"/>
    <property type="match status" value="1"/>
</dbReference>
<proteinExistence type="predicted"/>
<dbReference type="Gene3D" id="1.25.40.80">
    <property type="match status" value="1"/>
</dbReference>
<evidence type="ECO:0000313" key="2">
    <source>
        <dbReference type="Proteomes" id="UP001169719"/>
    </source>
</evidence>
<dbReference type="SUPFAM" id="SSF48173">
    <property type="entry name" value="Cryptochrome/photolyase FAD-binding domain"/>
    <property type="match status" value="1"/>
</dbReference>
<dbReference type="PANTHER" id="PTHR38657:SF1">
    <property type="entry name" value="SLR1343 PROTEIN"/>
    <property type="match status" value="1"/>
</dbReference>
<dbReference type="InterPro" id="IPR007357">
    <property type="entry name" value="PhrB-like"/>
</dbReference>
<evidence type="ECO:0000313" key="1">
    <source>
        <dbReference type="EMBL" id="MDN2483126.1"/>
    </source>
</evidence>
<reference evidence="1" key="1">
    <citation type="submission" date="2024-05" db="EMBL/GenBank/DDBJ databases">
        <title>Genome Sequences of Four Agar- Degrading Marine Bacteria.</title>
        <authorList>
            <person name="Phillips E.K."/>
            <person name="Shaffer J.C."/>
            <person name="Henson M.W."/>
            <person name="Temperton B."/>
            <person name="Thrash C.J."/>
            <person name="Martin M.O."/>
        </authorList>
    </citation>
    <scope>NUCLEOTIDE SEQUENCE</scope>
    <source>
        <strain evidence="1">EKP203</strain>
    </source>
</reference>